<dbReference type="PANTHER" id="PTHR43762:SF1">
    <property type="entry name" value="D-ARABINONO-1,4-LACTONE OXIDASE"/>
    <property type="match status" value="1"/>
</dbReference>
<keyword evidence="10" id="KW-1185">Reference proteome</keyword>
<dbReference type="Pfam" id="PF04030">
    <property type="entry name" value="ALO"/>
    <property type="match status" value="1"/>
</dbReference>
<evidence type="ECO:0000256" key="1">
    <source>
        <dbReference type="ARBA" id="ARBA00005083"/>
    </source>
</evidence>
<feature type="compositionally biased region" description="Polar residues" evidence="6">
    <location>
        <begin position="457"/>
        <end position="473"/>
    </location>
</feature>
<dbReference type="SUPFAM" id="SSF53474">
    <property type="entry name" value="alpha/beta-Hydrolases"/>
    <property type="match status" value="1"/>
</dbReference>
<name>A0AAD6NHR1_DREDA</name>
<feature type="region of interest" description="Disordered" evidence="6">
    <location>
        <begin position="347"/>
        <end position="478"/>
    </location>
</feature>
<evidence type="ECO:0000313" key="10">
    <source>
        <dbReference type="Proteomes" id="UP001221413"/>
    </source>
</evidence>
<keyword evidence="3" id="KW-0560">Oxidoreductase</keyword>
<dbReference type="EMBL" id="JAQGDS010000008">
    <property type="protein sequence ID" value="KAJ6258607.1"/>
    <property type="molecule type" value="Genomic_DNA"/>
</dbReference>
<dbReference type="Proteomes" id="UP001221413">
    <property type="component" value="Unassembled WGS sequence"/>
</dbReference>
<dbReference type="InterPro" id="IPR016167">
    <property type="entry name" value="FAD-bd_PCMH_sub1"/>
</dbReference>
<evidence type="ECO:0000256" key="3">
    <source>
        <dbReference type="ARBA" id="ARBA00023002"/>
    </source>
</evidence>
<dbReference type="GO" id="GO:0003885">
    <property type="term" value="F:D-arabinono-1,4-lactone oxidase activity"/>
    <property type="evidence" value="ECO:0007669"/>
    <property type="project" value="UniProtKB-EC"/>
</dbReference>
<dbReference type="Pfam" id="PF01565">
    <property type="entry name" value="FAD_binding_4"/>
    <property type="match status" value="1"/>
</dbReference>
<evidence type="ECO:0000256" key="2">
    <source>
        <dbReference type="ARBA" id="ARBA00013136"/>
    </source>
</evidence>
<dbReference type="InterPro" id="IPR007173">
    <property type="entry name" value="ALO_C"/>
</dbReference>
<protein>
    <recommendedName>
        <fullName evidence="2">D-arabinono-1,4-lactone oxidase</fullName>
        <ecNumber evidence="2">1.1.3.37</ecNumber>
    </recommendedName>
    <alternativeName>
        <fullName evidence="4">L-galactono-gamma-lactone oxidase</fullName>
    </alternativeName>
</protein>
<dbReference type="InterPro" id="IPR016166">
    <property type="entry name" value="FAD-bd_PCMH"/>
</dbReference>
<evidence type="ECO:0000313" key="9">
    <source>
        <dbReference type="EMBL" id="KAJ6258607.1"/>
    </source>
</evidence>
<feature type="domain" description="FAD-binding PCMH-type" evidence="8">
    <location>
        <begin position="954"/>
        <end position="1136"/>
    </location>
</feature>
<dbReference type="Gene3D" id="3.40.50.1820">
    <property type="entry name" value="alpha/beta hydrolase"/>
    <property type="match status" value="1"/>
</dbReference>
<reference evidence="9" key="1">
    <citation type="submission" date="2023-01" db="EMBL/GenBank/DDBJ databases">
        <title>The chitinases involved in constricting ring structure development in the nematode-trapping fungus Drechslerella dactyloides.</title>
        <authorList>
            <person name="Wang R."/>
            <person name="Zhang L."/>
            <person name="Tang P."/>
            <person name="Li S."/>
            <person name="Liang L."/>
        </authorList>
    </citation>
    <scope>NUCLEOTIDE SEQUENCE</scope>
    <source>
        <strain evidence="9">YMF1.00031</strain>
    </source>
</reference>
<dbReference type="GO" id="GO:0005739">
    <property type="term" value="C:mitochondrion"/>
    <property type="evidence" value="ECO:0007669"/>
    <property type="project" value="TreeGrafter"/>
</dbReference>
<feature type="region of interest" description="Disordered" evidence="6">
    <location>
        <begin position="1"/>
        <end position="46"/>
    </location>
</feature>
<dbReference type="SUPFAM" id="SSF56176">
    <property type="entry name" value="FAD-binding/transporter-associated domain-like"/>
    <property type="match status" value="1"/>
</dbReference>
<dbReference type="Gene3D" id="3.30.70.2520">
    <property type="match status" value="1"/>
</dbReference>
<comment type="caution">
    <text evidence="9">The sequence shown here is derived from an EMBL/GenBank/DDBJ whole genome shotgun (WGS) entry which is preliminary data.</text>
</comment>
<dbReference type="GO" id="GO:0008270">
    <property type="term" value="F:zinc ion binding"/>
    <property type="evidence" value="ECO:0007669"/>
    <property type="project" value="UniProtKB-KW"/>
</dbReference>
<organism evidence="9 10">
    <name type="scientific">Drechslerella dactyloides</name>
    <name type="common">Nematode-trapping fungus</name>
    <name type="synonym">Arthrobotrys dactyloides</name>
    <dbReference type="NCBI Taxonomy" id="74499"/>
    <lineage>
        <taxon>Eukaryota</taxon>
        <taxon>Fungi</taxon>
        <taxon>Dikarya</taxon>
        <taxon>Ascomycota</taxon>
        <taxon>Pezizomycotina</taxon>
        <taxon>Orbiliomycetes</taxon>
        <taxon>Orbiliales</taxon>
        <taxon>Orbiliaceae</taxon>
        <taxon>Drechslerella</taxon>
    </lineage>
</organism>
<feature type="compositionally biased region" description="Pro residues" evidence="6">
    <location>
        <begin position="355"/>
        <end position="364"/>
    </location>
</feature>
<evidence type="ECO:0000256" key="5">
    <source>
        <dbReference type="PROSITE-ProRule" id="PRU00024"/>
    </source>
</evidence>
<dbReference type="Gene3D" id="3.30.43.10">
    <property type="entry name" value="Uridine Diphospho-n-acetylenolpyruvylglucosamine Reductase, domain 2"/>
    <property type="match status" value="1"/>
</dbReference>
<dbReference type="GO" id="GO:0071949">
    <property type="term" value="F:FAD binding"/>
    <property type="evidence" value="ECO:0007669"/>
    <property type="project" value="InterPro"/>
</dbReference>
<evidence type="ECO:0000259" key="7">
    <source>
        <dbReference type="PROSITE" id="PS50119"/>
    </source>
</evidence>
<evidence type="ECO:0000256" key="6">
    <source>
        <dbReference type="SAM" id="MobiDB-lite"/>
    </source>
</evidence>
<comment type="pathway">
    <text evidence="1">Cofactor biosynthesis; D-erythroascorbate biosynthesis; dehydro-D-arabinono-1,4-lactone from D-arabinose: step 2/2.</text>
</comment>
<dbReference type="InterPro" id="IPR016169">
    <property type="entry name" value="FAD-bd_PCMH_sub2"/>
</dbReference>
<gene>
    <name evidence="9" type="ORF">Dda_6654</name>
</gene>
<dbReference type="InterPro" id="IPR029058">
    <property type="entry name" value="AB_hydrolase_fold"/>
</dbReference>
<dbReference type="PANTHER" id="PTHR43762">
    <property type="entry name" value="L-GULONOLACTONE OXIDASE"/>
    <property type="match status" value="1"/>
</dbReference>
<dbReference type="PROSITE" id="PS51387">
    <property type="entry name" value="FAD_PCMH"/>
    <property type="match status" value="1"/>
</dbReference>
<feature type="domain" description="B box-type" evidence="7">
    <location>
        <begin position="587"/>
        <end position="632"/>
    </location>
</feature>
<evidence type="ECO:0000256" key="4">
    <source>
        <dbReference type="ARBA" id="ARBA00033418"/>
    </source>
</evidence>
<dbReference type="CDD" id="cd19757">
    <property type="entry name" value="Bbox1"/>
    <property type="match status" value="1"/>
</dbReference>
<dbReference type="EC" id="1.1.3.37" evidence="2"/>
<dbReference type="InterPro" id="IPR036318">
    <property type="entry name" value="FAD-bd_PCMH-like_sf"/>
</dbReference>
<dbReference type="Gene3D" id="3.30.465.10">
    <property type="match status" value="1"/>
</dbReference>
<keyword evidence="5" id="KW-0863">Zinc-finger</keyword>
<dbReference type="InterPro" id="IPR006094">
    <property type="entry name" value="Oxid_FAD_bind_N"/>
</dbReference>
<proteinExistence type="predicted"/>
<dbReference type="InterPro" id="IPR000315">
    <property type="entry name" value="Znf_B-box"/>
</dbReference>
<evidence type="ECO:0000259" key="8">
    <source>
        <dbReference type="PROSITE" id="PS51387"/>
    </source>
</evidence>
<dbReference type="PROSITE" id="PS50119">
    <property type="entry name" value="ZF_BBOX"/>
    <property type="match status" value="1"/>
</dbReference>
<keyword evidence="5" id="KW-0862">Zinc</keyword>
<sequence>MRKLKAAFKSSRSRDLPNANDGPPLASRQLPQGFVASPATPTTPTQPGLILQNEVVVQPTPAVQQSPDVPAAFPGGVKVWHDCRDAAADICFIHGLTGDRDSTWTTPGQYAPWPQTMIPPLIGAVRILTYGYDAYLIKKSVASLNQLQHHAFNFVKDLVDNRTICDASGRPVIIVAHSLGGIVTKEALMISRNHPEAHFRDLFDCVRGVIFMGTPHKGAWLADWAKIPASFLGIVKSTNISLLKVLQTDSEMLEANQNRFLELIRSLETSNRPLKVTCFVEELPLLGFGVRVVDMNSGALPGWPAPTIHADHKGMVRFASTEDNGFKRVVAELMRWQKDIRPSAVVSPTTIAPSPGGPPAPPIAPSFQGVPDTPVSGMSSPTAVASPIGSELREDTVLATPRSEKAQNPLPYPPPMGPTSPALSTSTAPPQLDGHAVERPTMPPPTFSAPSVPMASGQGTSNPAELPNSSISEAPTLVGPISPAASTYSGSAPPSELYSGPVSNTSYAGPVTNTTYAGPITQYSGAVSNHNYTVSGNASVNHYHGGQDVSDKLAALQVSLSEIKNPAYGNEGPRAEELLQAERLQSVSCMFCENCKSGITYYSFCFLCMTCKLWLCQDCSRAHLRTHTRVRFVTGQWIDTPNIINREEACSSCGNPAKAKMKCAMKDCALVLCISCAVFAYGKIFQIVTAHQKQKIGHSVYQLQFPVNWLTTKSWKVNPCSCQDLNSPPVWHHSLSGSNSEETNMAYFCVACWGAFGLVQFMCKACFMDESLEEHVRHKEQHYFVRIKAVYDTNVPTDDTAMRYWDVICNKWLESNEWYTHTHAGMEVGPVDPQRLDYMAVISPKTRDMRRIVFYKTCDKLLLPKGSVQHQPHARDPNAARLKCIQCTVFQTSQPSVSRPTVYVKMPFNPSAHAAWVPYTCDEIAEISYDALSDTHIPFRATRNRVHKNWAHIHVSYPQLFLKPQSLDELRFIVTLAARCRKRITVIGSAHTPNSLTCSPGWLISLDDFQEVLKVNEGTREITVQAGMRLFQLHRVLDGLGWAMPNLGSISEQSVSGVIGTGSHGSSLHHGLISDDVTALTILLSDGTHIKCFRDGTTDPKLFDDENDGLSLFRAALVSLGALGIITSVTFQTPRAFNLAWTQTLLPHIDVITHWNSKIFGAAEYERVWWYPYTGKALHWTAIRTDAPPTPTPNSWFGSTIGYHLNQLMLLATVYIPSLTPLAEIIMFHLQYGQQMRDRTDSGVSTSVDGMSMNCLYRQYVNEWSIPLEDGPEFLHRLQSWLTGKSYDVHRIPFDNSGARRVYAHSPIEVRPSFPAEGHRSENLRPYLDTHHRDAAGNAVPSLYVNATLFRPYGWDIPGRERLYEAFEWLMKEYKGKPHWAKNWTTVGRRDFARLYGQNMEKWLDVRKRVDAEGVFLNDFVSKNLVGERNGEEEEELEDMFEKQASAIRTLEKGKQPVRRLSDGSDATMLGSSGLLAGSYEHLRASEAEMSFLEVGRESPPPFANL</sequence>
<keyword evidence="5" id="KW-0479">Metal-binding</keyword>
<dbReference type="InterPro" id="IPR010031">
    <property type="entry name" value="FAD_lactone_oxidase-like"/>
</dbReference>
<dbReference type="GO" id="GO:0016020">
    <property type="term" value="C:membrane"/>
    <property type="evidence" value="ECO:0007669"/>
    <property type="project" value="InterPro"/>
</dbReference>
<accession>A0AAD6NHR1</accession>